<dbReference type="NCBIfam" id="TIGR00567">
    <property type="entry name" value="3mg"/>
    <property type="match status" value="1"/>
</dbReference>
<organism evidence="6 7">
    <name type="scientific">Bombilactobacillus folatiphilus</name>
    <dbReference type="NCBI Taxonomy" id="2923362"/>
    <lineage>
        <taxon>Bacteria</taxon>
        <taxon>Bacillati</taxon>
        <taxon>Bacillota</taxon>
        <taxon>Bacilli</taxon>
        <taxon>Lactobacillales</taxon>
        <taxon>Lactobacillaceae</taxon>
        <taxon>Bombilactobacillus</taxon>
    </lineage>
</organism>
<dbReference type="EC" id="3.2.2.-" evidence="5"/>
<dbReference type="HAMAP" id="MF_00527">
    <property type="entry name" value="3MGH"/>
    <property type="match status" value="1"/>
</dbReference>
<evidence type="ECO:0000256" key="1">
    <source>
        <dbReference type="ARBA" id="ARBA00009232"/>
    </source>
</evidence>
<evidence type="ECO:0000313" key="6">
    <source>
        <dbReference type="EMBL" id="UQS81842.1"/>
    </source>
</evidence>
<comment type="similarity">
    <text evidence="1 5">Belongs to the DNA glycosylase MPG family.</text>
</comment>
<dbReference type="RefSeq" id="WP_249514110.1">
    <property type="nucleotide sequence ID" value="NZ_CP093366.1"/>
</dbReference>
<keyword evidence="2 5" id="KW-0227">DNA damage</keyword>
<protein>
    <recommendedName>
        <fullName evidence="5">Putative 3-methyladenine DNA glycosylase</fullName>
        <ecNumber evidence="5">3.2.2.-</ecNumber>
    </recommendedName>
</protein>
<evidence type="ECO:0000313" key="7">
    <source>
        <dbReference type="Proteomes" id="UP000831495"/>
    </source>
</evidence>
<name>A0ABY4P880_9LACO</name>
<keyword evidence="3 5" id="KW-0378">Hydrolase</keyword>
<dbReference type="InterPro" id="IPR036995">
    <property type="entry name" value="MPG_sf"/>
</dbReference>
<accession>A0ABY4P880</accession>
<dbReference type="PANTHER" id="PTHR10429:SF0">
    <property type="entry name" value="DNA-3-METHYLADENINE GLYCOSYLASE"/>
    <property type="match status" value="1"/>
</dbReference>
<dbReference type="Gene3D" id="3.10.300.10">
    <property type="entry name" value="Methylpurine-DNA glycosylase (MPG)"/>
    <property type="match status" value="1"/>
</dbReference>
<evidence type="ECO:0000256" key="2">
    <source>
        <dbReference type="ARBA" id="ARBA00022763"/>
    </source>
</evidence>
<sequence>MNFYTNSTVQIAQNLLGYELRYHTDLGIMAGIIVETEAYLGPLDSTSHTYKRRRTQANEALYHLGGTIYIHQQQGHYLLDIVTQSQDNPQSVLIRALEPTQGLGLMQNNRKSTGINLTNGPAKWMQAFGIQSKKLNLTILGDQNLNLSSCRMKDPLNILNSARIHVSQHGSWTKMPLRFYVEGNPYVSKIKKSTFNWDNCGWQL</sequence>
<gene>
    <name evidence="6" type="ORF">MOO45_06490</name>
</gene>
<evidence type="ECO:0000256" key="3">
    <source>
        <dbReference type="ARBA" id="ARBA00022801"/>
    </source>
</evidence>
<reference evidence="6" key="1">
    <citation type="journal article" date="2022" name="Int. J. Syst. Evol. Microbiol.">
        <title>Apilactobacillus apisilvae sp. nov., Nicolia spurrieriana gen. nov. sp. nov., Bombilactobacillus folatiphilus sp. nov. and Bombilactobacillus thymidiniphilus sp. nov., four new lactic acid bacterial isolates from stingless bees Tetragonula carbonaria and Austroplebeia australis.</title>
        <authorList>
            <person name="Oliphant S.A."/>
            <person name="Watson-Haigh N.S."/>
            <person name="Sumby K.M."/>
            <person name="Gardner J."/>
            <person name="Groom S."/>
            <person name="Jiranek V."/>
        </authorList>
    </citation>
    <scope>NUCLEOTIDE SEQUENCE</scope>
    <source>
        <strain evidence="6">SG4_D2</strain>
    </source>
</reference>
<keyword evidence="4 5" id="KW-0234">DNA repair</keyword>
<dbReference type="EMBL" id="CP093366">
    <property type="protein sequence ID" value="UQS81842.1"/>
    <property type="molecule type" value="Genomic_DNA"/>
</dbReference>
<proteinExistence type="inferred from homology"/>
<evidence type="ECO:0000256" key="5">
    <source>
        <dbReference type="HAMAP-Rule" id="MF_00527"/>
    </source>
</evidence>
<dbReference type="InterPro" id="IPR003180">
    <property type="entry name" value="MPG"/>
</dbReference>
<keyword evidence="7" id="KW-1185">Reference proteome</keyword>
<dbReference type="InterPro" id="IPR011034">
    <property type="entry name" value="Formyl_transferase-like_C_sf"/>
</dbReference>
<dbReference type="PANTHER" id="PTHR10429">
    <property type="entry name" value="DNA-3-METHYLADENINE GLYCOSYLASE"/>
    <property type="match status" value="1"/>
</dbReference>
<dbReference type="Pfam" id="PF02245">
    <property type="entry name" value="Pur_DNA_glyco"/>
    <property type="match status" value="1"/>
</dbReference>
<evidence type="ECO:0000256" key="4">
    <source>
        <dbReference type="ARBA" id="ARBA00023204"/>
    </source>
</evidence>
<dbReference type="SUPFAM" id="SSF50486">
    <property type="entry name" value="FMT C-terminal domain-like"/>
    <property type="match status" value="1"/>
</dbReference>
<dbReference type="Proteomes" id="UP000831495">
    <property type="component" value="Chromosome"/>
</dbReference>
<dbReference type="CDD" id="cd00540">
    <property type="entry name" value="AAG"/>
    <property type="match status" value="1"/>
</dbReference>